<dbReference type="EMBL" id="LNAM01000013">
    <property type="protein sequence ID" value="KSV60386.1"/>
    <property type="molecule type" value="Genomic_DNA"/>
</dbReference>
<dbReference type="Pfam" id="PF04634">
    <property type="entry name" value="YezG-like"/>
    <property type="match status" value="1"/>
</dbReference>
<protein>
    <recommendedName>
        <fullName evidence="3">DUF600 domain-containing protein</fullName>
    </recommendedName>
</protein>
<dbReference type="Gene3D" id="3.30.500.20">
    <property type="entry name" value="BH3703-like domains"/>
    <property type="match status" value="1"/>
</dbReference>
<reference evidence="1 2" key="1">
    <citation type="submission" date="2015-11" db="EMBL/GenBank/DDBJ databases">
        <title>Butyribacter intestini gen. nov., sp. nov., a butyric acid-producing bacterium of the family Lachnospiraceae isolated from the human faeces.</title>
        <authorList>
            <person name="Zou Y."/>
            <person name="Xue W."/>
            <person name="Luo G."/>
            <person name="Lv M."/>
        </authorList>
    </citation>
    <scope>NUCLEOTIDE SEQUENCE [LARGE SCALE GENOMIC DNA]</scope>
    <source>
        <strain evidence="1 2">ACET-33324</strain>
    </source>
</reference>
<dbReference type="Proteomes" id="UP000054874">
    <property type="component" value="Unassembled WGS sequence"/>
</dbReference>
<sequence length="123" mass="14785">MMNEAIYQNIYEELNKYLMPKWEKLVVYLEYGNASYSFSFFVKKGKEYIKCYDLLGVSEEALAQSFKKIEVFVSKERDKAKDKWSNMTMVVECDGTMHTDYDYTDLSEGTYQFKKMWKQKYLK</sequence>
<proteinExistence type="predicted"/>
<keyword evidence="2" id="KW-1185">Reference proteome</keyword>
<dbReference type="RefSeq" id="WP_058351362.1">
    <property type="nucleotide sequence ID" value="NZ_CABMMD010000013.1"/>
</dbReference>
<evidence type="ECO:0000313" key="1">
    <source>
        <dbReference type="EMBL" id="KSV60386.1"/>
    </source>
</evidence>
<evidence type="ECO:0000313" key="2">
    <source>
        <dbReference type="Proteomes" id="UP000054874"/>
    </source>
</evidence>
<dbReference type="AlphaFoldDB" id="A0A0V8QII6"/>
<name>A0A0V8QII6_9FIRM</name>
<dbReference type="InterPro" id="IPR036170">
    <property type="entry name" value="YezG-like_sf"/>
</dbReference>
<organism evidence="1 2">
    <name type="scientific">Acetivibrio ethanolgignens</name>
    <dbReference type="NCBI Taxonomy" id="290052"/>
    <lineage>
        <taxon>Bacteria</taxon>
        <taxon>Bacillati</taxon>
        <taxon>Bacillota</taxon>
        <taxon>Clostridia</taxon>
        <taxon>Eubacteriales</taxon>
        <taxon>Oscillospiraceae</taxon>
        <taxon>Acetivibrio</taxon>
    </lineage>
</organism>
<evidence type="ECO:0008006" key="3">
    <source>
        <dbReference type="Google" id="ProtNLM"/>
    </source>
</evidence>
<dbReference type="SUPFAM" id="SSF160424">
    <property type="entry name" value="BH3703-like"/>
    <property type="match status" value="1"/>
</dbReference>
<dbReference type="OrthoDB" id="1821787at2"/>
<comment type="caution">
    <text evidence="1">The sequence shown here is derived from an EMBL/GenBank/DDBJ whole genome shotgun (WGS) entry which is preliminary data.</text>
</comment>
<dbReference type="InterPro" id="IPR006728">
    <property type="entry name" value="YezG-like"/>
</dbReference>
<accession>A0A0V8QII6</accession>
<dbReference type="STRING" id="290052.ASU35_05345"/>
<gene>
    <name evidence="1" type="ORF">ASU35_05345</name>
</gene>